<dbReference type="PANTHER" id="PTHR42929:SF1">
    <property type="entry name" value="INNER MEMBRANE ABC TRANSPORTER PERMEASE PROTEIN YDCU-RELATED"/>
    <property type="match status" value="1"/>
</dbReference>
<dbReference type="EMBL" id="JAYJLD010000004">
    <property type="protein sequence ID" value="MEB3100851.1"/>
    <property type="molecule type" value="Genomic_DNA"/>
</dbReference>
<reference evidence="10" key="1">
    <citation type="submission" date="2023-12" db="EMBL/GenBank/DDBJ databases">
        <title>Fervidustalea candida gen. nov., sp. nov., a novel member of the family Paenibacillaceae isolated from a geothermal area.</title>
        <authorList>
            <person name="Li W.-J."/>
            <person name="Jiao J.-Y."/>
            <person name="Chen Y."/>
        </authorList>
    </citation>
    <scope>NUCLEOTIDE SEQUENCE</scope>
    <source>
        <strain evidence="10">SYSU GA230002</strain>
    </source>
</reference>
<organism evidence="10 11">
    <name type="scientific">Ferviditalea candida</name>
    <dbReference type="NCBI Taxonomy" id="3108399"/>
    <lineage>
        <taxon>Bacteria</taxon>
        <taxon>Bacillati</taxon>
        <taxon>Bacillota</taxon>
        <taxon>Bacilli</taxon>
        <taxon>Bacillales</taxon>
        <taxon>Paenibacillaceae</taxon>
        <taxon>Ferviditalea</taxon>
    </lineage>
</organism>
<dbReference type="InterPro" id="IPR035906">
    <property type="entry name" value="MetI-like_sf"/>
</dbReference>
<evidence type="ECO:0000256" key="5">
    <source>
        <dbReference type="ARBA" id="ARBA00022692"/>
    </source>
</evidence>
<keyword evidence="6 8" id="KW-1133">Transmembrane helix</keyword>
<feature type="transmembrane region" description="Helical" evidence="8">
    <location>
        <begin position="214"/>
        <end position="238"/>
    </location>
</feature>
<dbReference type="PROSITE" id="PS50928">
    <property type="entry name" value="ABC_TM1"/>
    <property type="match status" value="1"/>
</dbReference>
<evidence type="ECO:0000313" key="11">
    <source>
        <dbReference type="Proteomes" id="UP001310386"/>
    </source>
</evidence>
<feature type="transmembrane region" description="Helical" evidence="8">
    <location>
        <begin position="73"/>
        <end position="98"/>
    </location>
</feature>
<feature type="transmembrane region" description="Helical" evidence="8">
    <location>
        <begin position="258"/>
        <end position="280"/>
    </location>
</feature>
<dbReference type="InterPro" id="IPR000515">
    <property type="entry name" value="MetI-like"/>
</dbReference>
<dbReference type="Gene3D" id="1.10.3720.10">
    <property type="entry name" value="MetI-like"/>
    <property type="match status" value="1"/>
</dbReference>
<dbReference type="CDD" id="cd06261">
    <property type="entry name" value="TM_PBP2"/>
    <property type="match status" value="1"/>
</dbReference>
<evidence type="ECO:0000259" key="9">
    <source>
        <dbReference type="PROSITE" id="PS50928"/>
    </source>
</evidence>
<dbReference type="Proteomes" id="UP001310386">
    <property type="component" value="Unassembled WGS sequence"/>
</dbReference>
<accession>A0ABU5ZHT9</accession>
<keyword evidence="3 8" id="KW-0813">Transport</keyword>
<keyword evidence="5 8" id="KW-0812">Transmembrane</keyword>
<keyword evidence="11" id="KW-1185">Reference proteome</keyword>
<dbReference type="SUPFAM" id="SSF161098">
    <property type="entry name" value="MetI-like"/>
    <property type="match status" value="1"/>
</dbReference>
<evidence type="ECO:0000256" key="1">
    <source>
        <dbReference type="ARBA" id="ARBA00004651"/>
    </source>
</evidence>
<dbReference type="Pfam" id="PF00528">
    <property type="entry name" value="BPD_transp_1"/>
    <property type="match status" value="1"/>
</dbReference>
<evidence type="ECO:0000313" key="10">
    <source>
        <dbReference type="EMBL" id="MEB3100851.1"/>
    </source>
</evidence>
<evidence type="ECO:0000256" key="2">
    <source>
        <dbReference type="ARBA" id="ARBA00007069"/>
    </source>
</evidence>
<keyword evidence="4" id="KW-1003">Cell membrane</keyword>
<dbReference type="PANTHER" id="PTHR42929">
    <property type="entry name" value="INNER MEMBRANE ABC TRANSPORTER PERMEASE PROTEIN YDCU-RELATED-RELATED"/>
    <property type="match status" value="1"/>
</dbReference>
<proteinExistence type="inferred from homology"/>
<evidence type="ECO:0000256" key="3">
    <source>
        <dbReference type="ARBA" id="ARBA00022448"/>
    </source>
</evidence>
<evidence type="ECO:0000256" key="8">
    <source>
        <dbReference type="RuleBase" id="RU363032"/>
    </source>
</evidence>
<feature type="domain" description="ABC transmembrane type-1" evidence="9">
    <location>
        <begin position="71"/>
        <end position="279"/>
    </location>
</feature>
<feature type="transmembrane region" description="Helical" evidence="8">
    <location>
        <begin position="153"/>
        <end position="177"/>
    </location>
</feature>
<name>A0ABU5ZHT9_9BACL</name>
<sequence>METSRTLRPLSRSTSLAWLAGAAMAAPAVAIVGVLFIYPFFHSLIASFQNKSGNWTLENYSFIFSMYVRDMLFTVWVSLLSLVILLVLTVLLAGYLRLHHSSWIEFMFKIPLFVPFVVVGHAVRVFLAPHGTLNSALVFLTGNWFNPDQMPSIAFSTAGLVAALVWKNLAFSLLLVLGAFRGINNGYLEASRNFGAGTIWQIVDIMIPMSKGAIGVASVLMFTSMIGNFSIPAMLGNSGGNQVLMMDLYYQIVYQNNYGAANAIGVISYLVSMGAAIYYLRTVSRA</sequence>
<feature type="transmembrane region" description="Helical" evidence="8">
    <location>
        <begin position="110"/>
        <end position="133"/>
    </location>
</feature>
<comment type="similarity">
    <text evidence="2">Belongs to the binding-protein-dependent transport system permease family. CysTW subfamily.</text>
</comment>
<feature type="transmembrane region" description="Helical" evidence="8">
    <location>
        <begin position="16"/>
        <end position="41"/>
    </location>
</feature>
<keyword evidence="7 8" id="KW-0472">Membrane</keyword>
<comment type="subcellular location">
    <subcellularLocation>
        <location evidence="1 8">Cell membrane</location>
        <topology evidence="1 8">Multi-pass membrane protein</topology>
    </subcellularLocation>
</comment>
<evidence type="ECO:0000256" key="7">
    <source>
        <dbReference type="ARBA" id="ARBA00023136"/>
    </source>
</evidence>
<dbReference type="RefSeq" id="WP_371752966.1">
    <property type="nucleotide sequence ID" value="NZ_JAYJLD010000004.1"/>
</dbReference>
<gene>
    <name evidence="10" type="ORF">VF724_04170</name>
</gene>
<comment type="caution">
    <text evidence="10">The sequence shown here is derived from an EMBL/GenBank/DDBJ whole genome shotgun (WGS) entry which is preliminary data.</text>
</comment>
<evidence type="ECO:0000256" key="6">
    <source>
        <dbReference type="ARBA" id="ARBA00022989"/>
    </source>
</evidence>
<protein>
    <submittedName>
        <fullName evidence="10">ABC transporter permease subunit</fullName>
    </submittedName>
</protein>
<evidence type="ECO:0000256" key="4">
    <source>
        <dbReference type="ARBA" id="ARBA00022475"/>
    </source>
</evidence>